<evidence type="ECO:0000256" key="2">
    <source>
        <dbReference type="ARBA" id="ARBA00004725"/>
    </source>
</evidence>
<feature type="binding site" evidence="9">
    <location>
        <begin position="44"/>
        <end position="45"/>
    </location>
    <ligand>
        <name>FMN</name>
        <dbReference type="ChEBI" id="CHEBI:58210"/>
    </ligand>
</feature>
<dbReference type="HAMAP" id="MF_00224">
    <property type="entry name" value="DHO_dh_type1"/>
    <property type="match status" value="1"/>
</dbReference>
<dbReference type="InterPro" id="IPR001295">
    <property type="entry name" value="Dihydroorotate_DH_CS"/>
</dbReference>
<evidence type="ECO:0000256" key="6">
    <source>
        <dbReference type="ARBA" id="ARBA00022643"/>
    </source>
</evidence>
<accession>A0A1F5Z1R4</accession>
<dbReference type="AlphaFoldDB" id="A0A1F5Z1R4"/>
<evidence type="ECO:0000256" key="1">
    <source>
        <dbReference type="ARBA" id="ARBA00004496"/>
    </source>
</evidence>
<dbReference type="GO" id="GO:0004152">
    <property type="term" value="F:dihydroorotate dehydrogenase activity"/>
    <property type="evidence" value="ECO:0007669"/>
    <property type="project" value="UniProtKB-UniRule"/>
</dbReference>
<comment type="catalytic activity">
    <reaction evidence="9">
        <text>(S)-dihydroorotate + A = orotate + AH2</text>
        <dbReference type="Rhea" id="RHEA:18073"/>
        <dbReference type="ChEBI" id="CHEBI:13193"/>
        <dbReference type="ChEBI" id="CHEBI:17499"/>
        <dbReference type="ChEBI" id="CHEBI:30839"/>
        <dbReference type="ChEBI" id="CHEBI:30864"/>
    </reaction>
</comment>
<feature type="active site" description="Nucleophile" evidence="9">
    <location>
        <position position="130"/>
    </location>
</feature>
<dbReference type="EC" id="1.3.-.-" evidence="9"/>
<dbReference type="Pfam" id="PF01180">
    <property type="entry name" value="DHO_dh"/>
    <property type="match status" value="1"/>
</dbReference>
<dbReference type="InterPro" id="IPR049622">
    <property type="entry name" value="Dihydroorotate_DH_I"/>
</dbReference>
<feature type="binding site" evidence="9">
    <location>
        <position position="127"/>
    </location>
    <ligand>
        <name>substrate</name>
    </ligand>
</feature>
<evidence type="ECO:0000256" key="8">
    <source>
        <dbReference type="ARBA" id="ARBA00023002"/>
    </source>
</evidence>
<feature type="binding site" evidence="9">
    <location>
        <begin position="246"/>
        <end position="247"/>
    </location>
    <ligand>
        <name>FMN</name>
        <dbReference type="ChEBI" id="CHEBI:58210"/>
    </ligand>
</feature>
<dbReference type="PANTHER" id="PTHR48109">
    <property type="entry name" value="DIHYDROOROTATE DEHYDROGENASE (QUINONE), MITOCHONDRIAL-RELATED"/>
    <property type="match status" value="1"/>
</dbReference>
<comment type="caution">
    <text evidence="11">The sequence shown here is derived from an EMBL/GenBank/DDBJ whole genome shotgun (WGS) entry which is preliminary data.</text>
</comment>
<dbReference type="NCBIfam" id="TIGR01037">
    <property type="entry name" value="pyrD_sub1_fam"/>
    <property type="match status" value="1"/>
</dbReference>
<keyword evidence="7 9" id="KW-0665">Pyrimidine biosynthesis</keyword>
<dbReference type="EMBL" id="MFJF01000016">
    <property type="protein sequence ID" value="OGG06371.1"/>
    <property type="molecule type" value="Genomic_DNA"/>
</dbReference>
<keyword evidence="6 9" id="KW-0288">FMN</keyword>
<evidence type="ECO:0000256" key="5">
    <source>
        <dbReference type="ARBA" id="ARBA00022630"/>
    </source>
</evidence>
<dbReference type="InterPro" id="IPR050074">
    <property type="entry name" value="DHO_dehydrogenase"/>
</dbReference>
<comment type="caution">
    <text evidence="9">Lacks conserved residue(s) required for the propagation of feature annotation.</text>
</comment>
<feature type="domain" description="Dihydroorotate dehydrogenase catalytic" evidence="10">
    <location>
        <begin position="4"/>
        <end position="290"/>
    </location>
</feature>
<dbReference type="GO" id="GO:0006207">
    <property type="term" value="P:'de novo' pyrimidine nucleobase biosynthetic process"/>
    <property type="evidence" value="ECO:0007669"/>
    <property type="project" value="InterPro"/>
</dbReference>
<evidence type="ECO:0000256" key="7">
    <source>
        <dbReference type="ARBA" id="ARBA00022975"/>
    </source>
</evidence>
<evidence type="ECO:0000313" key="11">
    <source>
        <dbReference type="EMBL" id="OGG06371.1"/>
    </source>
</evidence>
<proteinExistence type="inferred from homology"/>
<dbReference type="Gene3D" id="3.20.20.70">
    <property type="entry name" value="Aldolase class I"/>
    <property type="match status" value="1"/>
</dbReference>
<feature type="binding site" evidence="9">
    <location>
        <begin position="68"/>
        <end position="72"/>
    </location>
    <ligand>
        <name>substrate</name>
    </ligand>
</feature>
<keyword evidence="4 9" id="KW-0963">Cytoplasm</keyword>
<dbReference type="GO" id="GO:0044205">
    <property type="term" value="P:'de novo' UMP biosynthetic process"/>
    <property type="evidence" value="ECO:0007669"/>
    <property type="project" value="UniProtKB-UniRule"/>
</dbReference>
<dbReference type="InterPro" id="IPR024920">
    <property type="entry name" value="Dihydroorotate_DH_1"/>
</dbReference>
<comment type="cofactor">
    <cofactor evidence="9">
        <name>FMN</name>
        <dbReference type="ChEBI" id="CHEBI:58210"/>
    </cofactor>
    <text evidence="9">Binds 1 FMN per subunit.</text>
</comment>
<gene>
    <name evidence="9" type="primary">pyrD</name>
    <name evidence="11" type="ORF">A2777_04690</name>
</gene>
<feature type="binding site" evidence="9">
    <location>
        <position position="193"/>
    </location>
    <ligand>
        <name>FMN</name>
        <dbReference type="ChEBI" id="CHEBI:58210"/>
    </ligand>
</feature>
<evidence type="ECO:0000256" key="3">
    <source>
        <dbReference type="ARBA" id="ARBA00008008"/>
    </source>
</evidence>
<feature type="binding site" evidence="9">
    <location>
        <begin position="268"/>
        <end position="269"/>
    </location>
    <ligand>
        <name>FMN</name>
        <dbReference type="ChEBI" id="CHEBI:58210"/>
    </ligand>
</feature>
<dbReference type="InterPro" id="IPR012135">
    <property type="entry name" value="Dihydroorotate_DH_1_2"/>
</dbReference>
<dbReference type="CDD" id="cd04740">
    <property type="entry name" value="DHOD_1B_like"/>
    <property type="match status" value="1"/>
</dbReference>
<dbReference type="FunFam" id="3.20.20.70:FF:000027">
    <property type="entry name" value="Dihydropyrimidine dehydrogenase [NADP(+)]"/>
    <property type="match status" value="1"/>
</dbReference>
<dbReference type="PANTHER" id="PTHR48109:SF1">
    <property type="entry name" value="DIHYDROOROTATE DEHYDROGENASE (FUMARATE)"/>
    <property type="match status" value="1"/>
</dbReference>
<feature type="binding site" evidence="9">
    <location>
        <position position="44"/>
    </location>
    <ligand>
        <name>substrate</name>
    </ligand>
</feature>
<keyword evidence="8 9" id="KW-0560">Oxidoreductase</keyword>
<dbReference type="InterPro" id="IPR005720">
    <property type="entry name" value="Dihydroorotate_DH_cat"/>
</dbReference>
<dbReference type="InterPro" id="IPR033888">
    <property type="entry name" value="DHOD_1B"/>
</dbReference>
<reference evidence="11 12" key="1">
    <citation type="journal article" date="2016" name="Nat. Commun.">
        <title>Thousands of microbial genomes shed light on interconnected biogeochemical processes in an aquifer system.</title>
        <authorList>
            <person name="Anantharaman K."/>
            <person name="Brown C.T."/>
            <person name="Hug L.A."/>
            <person name="Sharon I."/>
            <person name="Castelle C.J."/>
            <person name="Probst A.J."/>
            <person name="Thomas B.C."/>
            <person name="Singh A."/>
            <person name="Wilkins M.J."/>
            <person name="Karaoz U."/>
            <person name="Brodie E.L."/>
            <person name="Williams K.H."/>
            <person name="Hubbard S.S."/>
            <person name="Banfield J.F."/>
        </authorList>
    </citation>
    <scope>NUCLEOTIDE SEQUENCE [LARGE SCALE GENOMIC DNA]</scope>
</reference>
<keyword evidence="5 9" id="KW-0285">Flavoprotein</keyword>
<comment type="similarity">
    <text evidence="3 9">Belongs to the dihydroorotate dehydrogenase family. Type 1 subfamily.</text>
</comment>
<feature type="binding site" evidence="9">
    <location>
        <begin position="194"/>
        <end position="195"/>
    </location>
    <ligand>
        <name>substrate</name>
    </ligand>
</feature>
<feature type="binding site" evidence="9">
    <location>
        <position position="127"/>
    </location>
    <ligand>
        <name>FMN</name>
        <dbReference type="ChEBI" id="CHEBI:58210"/>
    </ligand>
</feature>
<evidence type="ECO:0000259" key="10">
    <source>
        <dbReference type="Pfam" id="PF01180"/>
    </source>
</evidence>
<evidence type="ECO:0000256" key="4">
    <source>
        <dbReference type="ARBA" id="ARBA00022490"/>
    </source>
</evidence>
<dbReference type="GO" id="GO:0005737">
    <property type="term" value="C:cytoplasm"/>
    <property type="evidence" value="ECO:0007669"/>
    <property type="project" value="UniProtKB-SubCell"/>
</dbReference>
<sequence length="306" mass="32923">MDGLKIKFCGVKFENPLILPSGIITEIPQHFRAVNAGVGGVTLKSITVKKREGNPLPRMWKYDAGLLNSVGLRNPGIEQSLVQIKEFVNLNKDKSKIIVSLYSTKIKEFVSLARKVNLLKPDFIELNLSCPNTEDELGRSLGMEKGGAGKVVAAVKKITGKTPLLAKLSPNVTDIAEIAKSCEISGADGIVAINSAGPGMVIDIKKKKPVLGNREGGVTGPGIFPIAVRCIYDIYKAVKIPIIGMGGVTKWQDVVEIMMAGATLVGVGTAVYFKGMGIYDQFKKDLSEYLTENKIKNLSELVGIAH</sequence>
<comment type="subcellular location">
    <subcellularLocation>
        <location evidence="1 9">Cytoplasm</location>
    </subcellularLocation>
</comment>
<feature type="binding site" evidence="9">
    <location>
        <position position="167"/>
    </location>
    <ligand>
        <name>FMN</name>
        <dbReference type="ChEBI" id="CHEBI:58210"/>
    </ligand>
</feature>
<comment type="pathway">
    <text evidence="2 9">Pyrimidine metabolism; UMP biosynthesis via de novo pathway.</text>
</comment>
<dbReference type="UniPathway" id="UPA00070"/>
<feature type="binding site" evidence="9">
    <location>
        <position position="220"/>
    </location>
    <ligand>
        <name>FMN</name>
        <dbReference type="ChEBI" id="CHEBI:58210"/>
    </ligand>
</feature>
<dbReference type="PIRSF" id="PIRSF000164">
    <property type="entry name" value="DHO_oxidase"/>
    <property type="match status" value="1"/>
</dbReference>
<dbReference type="NCBIfam" id="NF005574">
    <property type="entry name" value="PRK07259.1"/>
    <property type="match status" value="1"/>
</dbReference>
<feature type="binding site" evidence="9">
    <location>
        <position position="21"/>
    </location>
    <ligand>
        <name>FMN</name>
        <dbReference type="ChEBI" id="CHEBI:58210"/>
    </ligand>
</feature>
<name>A0A1F5Z1R4_9BACT</name>
<dbReference type="PROSITE" id="PS00911">
    <property type="entry name" value="DHODEHASE_1"/>
    <property type="match status" value="1"/>
</dbReference>
<dbReference type="SUPFAM" id="SSF51395">
    <property type="entry name" value="FMN-linked oxidoreductases"/>
    <property type="match status" value="1"/>
</dbReference>
<evidence type="ECO:0000256" key="9">
    <source>
        <dbReference type="HAMAP-Rule" id="MF_00224"/>
    </source>
</evidence>
<dbReference type="InterPro" id="IPR013785">
    <property type="entry name" value="Aldolase_TIM"/>
</dbReference>
<evidence type="ECO:0000313" key="12">
    <source>
        <dbReference type="Proteomes" id="UP000177354"/>
    </source>
</evidence>
<protein>
    <recommendedName>
        <fullName evidence="9">Dihydroorotate dehydrogenase</fullName>
        <shortName evidence="9">DHOD</shortName>
        <shortName evidence="9">DHODase</shortName>
        <shortName evidence="9">DHOdehase</shortName>
        <ecNumber evidence="9">1.3.-.-</ecNumber>
    </recommendedName>
</protein>
<organism evidence="11 12">
    <name type="scientific">Candidatus Gottesmanbacteria bacterium RIFCSPHIGHO2_01_FULL_40_15</name>
    <dbReference type="NCBI Taxonomy" id="1798376"/>
    <lineage>
        <taxon>Bacteria</taxon>
        <taxon>Candidatus Gottesmaniibacteriota</taxon>
    </lineage>
</organism>
<dbReference type="Proteomes" id="UP000177354">
    <property type="component" value="Unassembled WGS sequence"/>
</dbReference>
<comment type="function">
    <text evidence="9">Catalyzes the conversion of dihydroorotate to orotate.</text>
</comment>